<comment type="caution">
    <text evidence="2">The sequence shown here is derived from an EMBL/GenBank/DDBJ whole genome shotgun (WGS) entry which is preliminary data.</text>
</comment>
<evidence type="ECO:0000313" key="3">
    <source>
        <dbReference type="Proteomes" id="UP000095192"/>
    </source>
</evidence>
<dbReference type="InterPro" id="IPR008532">
    <property type="entry name" value="NFACT_RNA-bd"/>
</dbReference>
<proteinExistence type="predicted"/>
<dbReference type="Pfam" id="PF05670">
    <property type="entry name" value="NFACT-R_1"/>
    <property type="match status" value="1"/>
</dbReference>
<dbReference type="EMBL" id="JROU02001676">
    <property type="protein sequence ID" value="OEH75647.1"/>
    <property type="molecule type" value="Genomic_DNA"/>
</dbReference>
<evidence type="ECO:0000313" key="2">
    <source>
        <dbReference type="EMBL" id="OEH75647.1"/>
    </source>
</evidence>
<dbReference type="InterPro" id="IPR051608">
    <property type="entry name" value="RQC_Subunit_NEMF"/>
</dbReference>
<gene>
    <name evidence="2" type="ORF">cyc_09196</name>
</gene>
<accession>A0A1D3CWT0</accession>
<dbReference type="GO" id="GO:1990116">
    <property type="term" value="P:ribosome-associated ubiquitin-dependent protein catabolic process"/>
    <property type="evidence" value="ECO:0007669"/>
    <property type="project" value="TreeGrafter"/>
</dbReference>
<dbReference type="GO" id="GO:0000049">
    <property type="term" value="F:tRNA binding"/>
    <property type="evidence" value="ECO:0007669"/>
    <property type="project" value="TreeGrafter"/>
</dbReference>
<dbReference type="AlphaFoldDB" id="A0A1D3CWT0"/>
<keyword evidence="3" id="KW-1185">Reference proteome</keyword>
<dbReference type="InParanoid" id="A0A1D3CWT0"/>
<name>A0A1D3CWT0_9EIME</name>
<dbReference type="GO" id="GO:0072344">
    <property type="term" value="P:rescue of stalled ribosome"/>
    <property type="evidence" value="ECO:0007669"/>
    <property type="project" value="TreeGrafter"/>
</dbReference>
<feature type="domain" description="NFACT RNA-binding" evidence="1">
    <location>
        <begin position="52"/>
        <end position="165"/>
    </location>
</feature>
<dbReference type="PANTHER" id="PTHR15239">
    <property type="entry name" value="NUCLEAR EXPORT MEDIATOR FACTOR NEMF"/>
    <property type="match status" value="1"/>
</dbReference>
<dbReference type="GO" id="GO:0043023">
    <property type="term" value="F:ribosomal large subunit binding"/>
    <property type="evidence" value="ECO:0007669"/>
    <property type="project" value="TreeGrafter"/>
</dbReference>
<evidence type="ECO:0000259" key="1">
    <source>
        <dbReference type="Pfam" id="PF05670"/>
    </source>
</evidence>
<dbReference type="VEuPathDB" id="ToxoDB:cyc_09196"/>
<dbReference type="GO" id="GO:1990112">
    <property type="term" value="C:RQC complex"/>
    <property type="evidence" value="ECO:0007669"/>
    <property type="project" value="TreeGrafter"/>
</dbReference>
<protein>
    <recommendedName>
        <fullName evidence="1">NFACT RNA-binding domain-containing protein</fullName>
    </recommendedName>
</protein>
<dbReference type="VEuPathDB" id="ToxoDB:LOC34617701"/>
<organism evidence="2 3">
    <name type="scientific">Cyclospora cayetanensis</name>
    <dbReference type="NCBI Taxonomy" id="88456"/>
    <lineage>
        <taxon>Eukaryota</taxon>
        <taxon>Sar</taxon>
        <taxon>Alveolata</taxon>
        <taxon>Apicomplexa</taxon>
        <taxon>Conoidasida</taxon>
        <taxon>Coccidia</taxon>
        <taxon>Eucoccidiorida</taxon>
        <taxon>Eimeriorina</taxon>
        <taxon>Eimeriidae</taxon>
        <taxon>Cyclospora</taxon>
    </lineage>
</organism>
<reference evidence="2 3" key="1">
    <citation type="journal article" date="2016" name="BMC Genomics">
        <title>Comparative genomics reveals Cyclospora cayetanensis possesses coccidia-like metabolism and invasion components but unique surface antigens.</title>
        <authorList>
            <person name="Liu S."/>
            <person name="Wang L."/>
            <person name="Zheng H."/>
            <person name="Xu Z."/>
            <person name="Roellig D.M."/>
            <person name="Li N."/>
            <person name="Frace M.A."/>
            <person name="Tang K."/>
            <person name="Arrowood M.J."/>
            <person name="Moss D.M."/>
            <person name="Zhang L."/>
            <person name="Feng Y."/>
            <person name="Xiao L."/>
        </authorList>
    </citation>
    <scope>NUCLEOTIDE SEQUENCE [LARGE SCALE GENOMIC DNA]</scope>
    <source>
        <strain evidence="2 3">CHN_HEN01</strain>
    </source>
</reference>
<dbReference type="PANTHER" id="PTHR15239:SF6">
    <property type="entry name" value="RIBOSOME QUALITY CONTROL COMPLEX SUBUNIT NEMF"/>
    <property type="match status" value="1"/>
</dbReference>
<dbReference type="Proteomes" id="UP000095192">
    <property type="component" value="Unassembled WGS sequence"/>
</dbReference>
<sequence>MQSLRVLFSYCCGEETGTFCVFVGIGYNGGWTDVFLARTGGEGGRAVLVLRNGYLVIAGRDAHQNELLFRRYLQQQDLYVHGDIHGAATCVIKTALSTADAASVAADEAPVPPPTLQQAAEFAVCRSSAWQSKAPVGAWWVWGHQVSKAAPSGLYLSTGAFMIRGKRHFVSVHRLEMGLTILWRLDVDAVYSSAYSHEAPSLAASCV</sequence>